<reference evidence="2 3" key="1">
    <citation type="submission" date="2017-05" db="EMBL/GenBank/DDBJ databases">
        <title>Genome Sequence of Loktanella vestfoldensis Strain SMR4r Isolated from a Culture of the Diatom Skeletonema marinoi.</title>
        <authorList>
            <person name="Topel M."/>
            <person name="Pinder M.I.M."/>
            <person name="Johansson O.N."/>
            <person name="Kourtchenko O."/>
            <person name="Godhe A."/>
            <person name="Clarke A.K."/>
        </authorList>
    </citation>
    <scope>NUCLEOTIDE SEQUENCE [LARGE SCALE GENOMIC DNA]</scope>
    <source>
        <strain evidence="2 3">SMR4r</strain>
    </source>
</reference>
<proteinExistence type="predicted"/>
<gene>
    <name evidence="2" type="primary">guaA</name>
    <name evidence="2" type="ORF">LOKVESSMR4R_00418</name>
</gene>
<dbReference type="InterPro" id="IPR017926">
    <property type="entry name" value="GATASE"/>
</dbReference>
<dbReference type="EMBL" id="CP021431">
    <property type="protein sequence ID" value="ART99757.1"/>
    <property type="molecule type" value="Genomic_DNA"/>
</dbReference>
<dbReference type="SUPFAM" id="SSF52317">
    <property type="entry name" value="Class I glutamine amidotransferase-like"/>
    <property type="match status" value="1"/>
</dbReference>
<dbReference type="KEGG" id="lvs:LOKVESSMR4R_00418"/>
<dbReference type="AlphaFoldDB" id="A0A1Y0E8D0"/>
<evidence type="ECO:0000313" key="2">
    <source>
        <dbReference type="EMBL" id="ART99757.1"/>
    </source>
</evidence>
<dbReference type="PANTHER" id="PTHR42695">
    <property type="entry name" value="GLUTAMINE AMIDOTRANSFERASE YLR126C-RELATED"/>
    <property type="match status" value="1"/>
</dbReference>
<evidence type="ECO:0000259" key="1">
    <source>
        <dbReference type="Pfam" id="PF00117"/>
    </source>
</evidence>
<dbReference type="GO" id="GO:0005829">
    <property type="term" value="C:cytosol"/>
    <property type="evidence" value="ECO:0007669"/>
    <property type="project" value="TreeGrafter"/>
</dbReference>
<protein>
    <submittedName>
        <fullName evidence="2">GMP synthase (Glutamine-hydrolyzing)</fullName>
        <ecNumber evidence="2">6.3.5.2</ecNumber>
    </submittedName>
</protein>
<feature type="domain" description="Glutamine amidotransferase" evidence="1">
    <location>
        <begin position="52"/>
        <end position="187"/>
    </location>
</feature>
<name>A0A1Y0E8D0_9RHOB</name>
<dbReference type="PROSITE" id="PS51273">
    <property type="entry name" value="GATASE_TYPE_1"/>
    <property type="match status" value="1"/>
</dbReference>
<accession>A0A1Y0E8D0</accession>
<keyword evidence="2" id="KW-0436">Ligase</keyword>
<dbReference type="CDD" id="cd01741">
    <property type="entry name" value="GATase1_1"/>
    <property type="match status" value="1"/>
</dbReference>
<dbReference type="OrthoDB" id="7365442at2"/>
<dbReference type="PRINTS" id="PR00099">
    <property type="entry name" value="CPSGATASE"/>
</dbReference>
<dbReference type="PANTHER" id="PTHR42695:SF5">
    <property type="entry name" value="GLUTAMINE AMIDOTRANSFERASE YLR126C-RELATED"/>
    <property type="match status" value="1"/>
</dbReference>
<dbReference type="InterPro" id="IPR029062">
    <property type="entry name" value="Class_I_gatase-like"/>
</dbReference>
<sequence length="240" mass="26240">MHLAVLMTNTDESDFAQKHPKDGEKFKVLIQSVRPDWAVTSFRVKDNIFPDDLLAFDGVMITGSPASVLDSQPWVARLLEEIRIAYAAGLPLFGACFGHQAIALALGGTVEKNPNGWGFGLIEMAVVEKAPWYDGDARLLQYGAHVEHVTQLPTGARRLFTSPHCDVAGFAIGDRVYTTQNHPEMTPEFVAALVEEYATKMDTDVISRARASLKQRADTEVFAQSIAAFFEAAVAETAPT</sequence>
<dbReference type="Proteomes" id="UP000195273">
    <property type="component" value="Chromosome"/>
</dbReference>
<dbReference type="Gene3D" id="3.40.50.880">
    <property type="match status" value="1"/>
</dbReference>
<dbReference type="EC" id="6.3.5.2" evidence="2"/>
<organism evidence="2 3">
    <name type="scientific">Yoonia vestfoldensis</name>
    <dbReference type="NCBI Taxonomy" id="245188"/>
    <lineage>
        <taxon>Bacteria</taxon>
        <taxon>Pseudomonadati</taxon>
        <taxon>Pseudomonadota</taxon>
        <taxon>Alphaproteobacteria</taxon>
        <taxon>Rhodobacterales</taxon>
        <taxon>Paracoccaceae</taxon>
        <taxon>Yoonia</taxon>
    </lineage>
</organism>
<dbReference type="InterPro" id="IPR044992">
    <property type="entry name" value="ChyE-like"/>
</dbReference>
<dbReference type="Pfam" id="PF00117">
    <property type="entry name" value="GATase"/>
    <property type="match status" value="1"/>
</dbReference>
<evidence type="ECO:0000313" key="3">
    <source>
        <dbReference type="Proteomes" id="UP000195273"/>
    </source>
</evidence>
<dbReference type="GO" id="GO:0003922">
    <property type="term" value="F:GMP synthase (glutamine-hydrolyzing) activity"/>
    <property type="evidence" value="ECO:0007669"/>
    <property type="project" value="UniProtKB-EC"/>
</dbReference>
<dbReference type="RefSeq" id="WP_087206083.1">
    <property type="nucleotide sequence ID" value="NZ_CP021431.1"/>
</dbReference>
<keyword evidence="3" id="KW-1185">Reference proteome</keyword>